<reference evidence="4" key="1">
    <citation type="submission" date="2013-12" db="EMBL/GenBank/DDBJ databases">
        <authorList>
            <person name="Aslett M."/>
        </authorList>
    </citation>
    <scope>NUCLEOTIDE SEQUENCE [LARGE SCALE GENOMIC DNA]</scope>
    <source>
        <strain evidence="4">Lindley</strain>
    </source>
</reference>
<feature type="coiled-coil region" evidence="1">
    <location>
        <begin position="165"/>
        <end position="219"/>
    </location>
</feature>
<evidence type="ECO:0000256" key="2">
    <source>
        <dbReference type="SAM" id="MobiDB-lite"/>
    </source>
</evidence>
<protein>
    <submittedName>
        <fullName evidence="5">RPAP1_N domain-containing protein</fullName>
    </submittedName>
</protein>
<evidence type="ECO:0000256" key="1">
    <source>
        <dbReference type="SAM" id="Coils"/>
    </source>
</evidence>
<name>A0A183BSM9_GLOPA</name>
<feature type="domain" description="aECM cysteine-cradle" evidence="3">
    <location>
        <begin position="258"/>
        <end position="304"/>
    </location>
</feature>
<proteinExistence type="predicted"/>
<accession>A0A183BSM9</accession>
<sequence length="305" mass="34566">MEAEKIVKMPSMNFSQKVPFSTAKKIGKKSRHHHRPKGTDEKLFPLPNDFLINDSPVEDENKAEGRVILLPAPPQGRFEPSRRSDNAQILAPDNKNETDLSRNSNALADSFFHQQKATLNKNFDFSLSNVTSQPSHNNTTTSTATAIVGDVTRKVHSAVPMMIERLELARKLREEQVKLEMLEAIRHEQLGTDDPDPHLEERRREIENKLAQLAQSERIHREMLAHNQHQQETEKGTFVSELGSSGTSPASASATVPCGPMRRFIRLFRVDNPRQWIRQNCQLAKRHFPNASCVQVEALLSKCVQ</sequence>
<keyword evidence="1" id="KW-0175">Coiled coil</keyword>
<reference evidence="5" key="3">
    <citation type="submission" date="2016-06" db="UniProtKB">
        <authorList>
            <consortium name="WormBaseParasite"/>
        </authorList>
    </citation>
    <scope>IDENTIFICATION</scope>
</reference>
<feature type="compositionally biased region" description="Low complexity" evidence="2">
    <location>
        <begin position="243"/>
        <end position="255"/>
    </location>
</feature>
<feature type="region of interest" description="Disordered" evidence="2">
    <location>
        <begin position="18"/>
        <end position="47"/>
    </location>
</feature>
<keyword evidence="4" id="KW-1185">Reference proteome</keyword>
<evidence type="ECO:0000313" key="5">
    <source>
        <dbReference type="WBParaSite" id="GPLIN_000361500"/>
    </source>
</evidence>
<reference evidence="4" key="2">
    <citation type="submission" date="2014-05" db="EMBL/GenBank/DDBJ databases">
        <title>The genome and life-stage specific transcriptomes of Globodera pallida elucidate key aspects of plant parasitism by a cyst nematode.</title>
        <authorList>
            <person name="Cotton J.A."/>
            <person name="Lilley C.J."/>
            <person name="Jones L.M."/>
            <person name="Kikuchi T."/>
            <person name="Reid A.J."/>
            <person name="Thorpe P."/>
            <person name="Tsai I.J."/>
            <person name="Beasley H."/>
            <person name="Blok V."/>
            <person name="Cock P.J.A."/>
            <person name="Van den Akker S.E."/>
            <person name="Holroyd N."/>
            <person name="Hunt M."/>
            <person name="Mantelin S."/>
            <person name="Naghra H."/>
            <person name="Pain A."/>
            <person name="Palomares-Rius J.E."/>
            <person name="Zarowiecki M."/>
            <person name="Berriman M."/>
            <person name="Jones J.T."/>
            <person name="Urwin P.E."/>
        </authorList>
    </citation>
    <scope>NUCLEOTIDE SEQUENCE [LARGE SCALE GENOMIC DNA]</scope>
    <source>
        <strain evidence="4">Lindley</strain>
    </source>
</reference>
<dbReference type="InterPro" id="IPR055352">
    <property type="entry name" value="CCD_aECM"/>
</dbReference>
<dbReference type="AlphaFoldDB" id="A0A183BSM9"/>
<dbReference type="WBParaSite" id="GPLIN_000361500">
    <property type="protein sequence ID" value="GPLIN_000361500"/>
    <property type="gene ID" value="GPLIN_000361500"/>
</dbReference>
<evidence type="ECO:0000259" key="3">
    <source>
        <dbReference type="Pfam" id="PF23626"/>
    </source>
</evidence>
<feature type="region of interest" description="Disordered" evidence="2">
    <location>
        <begin position="72"/>
        <end position="99"/>
    </location>
</feature>
<feature type="compositionally biased region" description="Basic residues" evidence="2">
    <location>
        <begin position="25"/>
        <end position="36"/>
    </location>
</feature>
<dbReference type="Pfam" id="PF23626">
    <property type="entry name" value="CCD_aECM"/>
    <property type="match status" value="1"/>
</dbReference>
<organism evidence="4 5">
    <name type="scientific">Globodera pallida</name>
    <name type="common">Potato cyst nematode worm</name>
    <name type="synonym">Heterodera pallida</name>
    <dbReference type="NCBI Taxonomy" id="36090"/>
    <lineage>
        <taxon>Eukaryota</taxon>
        <taxon>Metazoa</taxon>
        <taxon>Ecdysozoa</taxon>
        <taxon>Nematoda</taxon>
        <taxon>Chromadorea</taxon>
        <taxon>Rhabditida</taxon>
        <taxon>Tylenchina</taxon>
        <taxon>Tylenchomorpha</taxon>
        <taxon>Tylenchoidea</taxon>
        <taxon>Heteroderidae</taxon>
        <taxon>Heteroderinae</taxon>
        <taxon>Globodera</taxon>
    </lineage>
</organism>
<dbReference type="Proteomes" id="UP000050741">
    <property type="component" value="Unassembled WGS sequence"/>
</dbReference>
<feature type="region of interest" description="Disordered" evidence="2">
    <location>
        <begin position="227"/>
        <end position="255"/>
    </location>
</feature>
<evidence type="ECO:0000313" key="4">
    <source>
        <dbReference type="Proteomes" id="UP000050741"/>
    </source>
</evidence>